<dbReference type="InterPro" id="IPR008160">
    <property type="entry name" value="Collagen"/>
</dbReference>
<evidence type="ECO:0000256" key="4">
    <source>
        <dbReference type="ARBA" id="ARBA00022729"/>
    </source>
</evidence>
<keyword evidence="13" id="KW-0175">Coiled coil</keyword>
<dbReference type="Gene3D" id="2.60.120.200">
    <property type="match status" value="1"/>
</dbReference>
<evidence type="ECO:0000256" key="11">
    <source>
        <dbReference type="ARBA" id="ARBA00063820"/>
    </source>
</evidence>
<gene>
    <name evidence="17" type="ORF">MG293_010418</name>
</gene>
<comment type="caution">
    <text evidence="17">The sequence shown here is derived from an EMBL/GenBank/DDBJ whole genome shotgun (WGS) entry which is preliminary data.</text>
</comment>
<evidence type="ECO:0000256" key="12">
    <source>
        <dbReference type="ARBA" id="ARBA00074726"/>
    </source>
</evidence>
<dbReference type="PANTHER" id="PTHR24637">
    <property type="entry name" value="COLLAGEN"/>
    <property type="match status" value="1"/>
</dbReference>
<accession>A0AAD4U5V7</accession>
<organism evidence="17 18">
    <name type="scientific">Ovis ammon polii</name>
    <dbReference type="NCBI Taxonomy" id="230172"/>
    <lineage>
        <taxon>Eukaryota</taxon>
        <taxon>Metazoa</taxon>
        <taxon>Chordata</taxon>
        <taxon>Craniata</taxon>
        <taxon>Vertebrata</taxon>
        <taxon>Euteleostomi</taxon>
        <taxon>Mammalia</taxon>
        <taxon>Eutheria</taxon>
        <taxon>Laurasiatheria</taxon>
        <taxon>Artiodactyla</taxon>
        <taxon>Ruminantia</taxon>
        <taxon>Pecora</taxon>
        <taxon>Bovidae</taxon>
        <taxon>Caprinae</taxon>
        <taxon>Ovis</taxon>
    </lineage>
</organism>
<comment type="similarity">
    <text evidence="9">Belongs to the fibril-associated collagens with interrupted helices (FACIT) family.</text>
</comment>
<dbReference type="AlphaFoldDB" id="A0AAD4U5V7"/>
<evidence type="ECO:0000259" key="16">
    <source>
        <dbReference type="SMART" id="SM00210"/>
    </source>
</evidence>
<protein>
    <recommendedName>
        <fullName evidence="12">Collagen alpha-1(IX) chain</fullName>
    </recommendedName>
</protein>
<dbReference type="GO" id="GO:0005581">
    <property type="term" value="C:collagen trimer"/>
    <property type="evidence" value="ECO:0007669"/>
    <property type="project" value="UniProtKB-KW"/>
</dbReference>
<evidence type="ECO:0000256" key="15">
    <source>
        <dbReference type="SAM" id="SignalP"/>
    </source>
</evidence>
<dbReference type="Proteomes" id="UP001214576">
    <property type="component" value="Unassembled WGS sequence"/>
</dbReference>
<comment type="subunit">
    <text evidence="11">Heterotrimer of an alpha 1(IX), an alpha 2(IX) and an alpha 3(IX) chain.</text>
</comment>
<comment type="subcellular location">
    <subcellularLocation>
        <location evidence="1">Secreted</location>
        <location evidence="1">Extracellular space</location>
        <location evidence="1">Extracellular matrix</location>
    </subcellularLocation>
</comment>
<dbReference type="FunFam" id="2.60.120.200:FF:000105">
    <property type="entry name" value="Collagen type IX alpha 1 chain"/>
    <property type="match status" value="1"/>
</dbReference>
<feature type="compositionally biased region" description="Polar residues" evidence="14">
    <location>
        <begin position="806"/>
        <end position="818"/>
    </location>
</feature>
<feature type="chain" id="PRO_5041980419" description="Collagen alpha-1(IX) chain" evidence="15">
    <location>
        <begin position="22"/>
        <end position="833"/>
    </location>
</feature>
<keyword evidence="7" id="KW-1015">Disulfide bond</keyword>
<keyword evidence="5" id="KW-0677">Repeat</keyword>
<dbReference type="PANTHER" id="PTHR24637:SF421">
    <property type="entry name" value="CUTICLE COLLAGEN DPY-2"/>
    <property type="match status" value="1"/>
</dbReference>
<keyword evidence="3" id="KW-0272">Extracellular matrix</keyword>
<dbReference type="SMART" id="SM00210">
    <property type="entry name" value="TSPN"/>
    <property type="match status" value="1"/>
</dbReference>
<dbReference type="GO" id="GO:0009887">
    <property type="term" value="P:animal organ morphogenesis"/>
    <property type="evidence" value="ECO:0007669"/>
    <property type="project" value="UniProtKB-ARBA"/>
</dbReference>
<evidence type="ECO:0000256" key="1">
    <source>
        <dbReference type="ARBA" id="ARBA00004498"/>
    </source>
</evidence>
<dbReference type="Pfam" id="PF01391">
    <property type="entry name" value="Collagen"/>
    <property type="match status" value="5"/>
</dbReference>
<feature type="region of interest" description="Disordered" evidence="14">
    <location>
        <begin position="260"/>
        <end position="323"/>
    </location>
</feature>
<feature type="compositionally biased region" description="Low complexity" evidence="14">
    <location>
        <begin position="601"/>
        <end position="612"/>
    </location>
</feature>
<evidence type="ECO:0000313" key="18">
    <source>
        <dbReference type="Proteomes" id="UP001214576"/>
    </source>
</evidence>
<comment type="function">
    <text evidence="10">Structural component of hyaline cartilage and vitreous of the eye.</text>
</comment>
<evidence type="ECO:0000256" key="7">
    <source>
        <dbReference type="ARBA" id="ARBA00023157"/>
    </source>
</evidence>
<feature type="compositionally biased region" description="Low complexity" evidence="14">
    <location>
        <begin position="469"/>
        <end position="484"/>
    </location>
</feature>
<feature type="signal peptide" evidence="15">
    <location>
        <begin position="1"/>
        <end position="21"/>
    </location>
</feature>
<keyword evidence="6" id="KW-0176">Collagen</keyword>
<keyword evidence="4 15" id="KW-0732">Signal</keyword>
<feature type="region of interest" description="Disordered" evidence="14">
    <location>
        <begin position="465"/>
        <end position="685"/>
    </location>
</feature>
<feature type="region of interest" description="Disordered" evidence="14">
    <location>
        <begin position="705"/>
        <end position="833"/>
    </location>
</feature>
<evidence type="ECO:0000256" key="5">
    <source>
        <dbReference type="ARBA" id="ARBA00022737"/>
    </source>
</evidence>
<keyword evidence="18" id="KW-1185">Reference proteome</keyword>
<evidence type="ECO:0000256" key="3">
    <source>
        <dbReference type="ARBA" id="ARBA00022530"/>
    </source>
</evidence>
<name>A0AAD4U5V7_OVIAM</name>
<evidence type="ECO:0000313" key="17">
    <source>
        <dbReference type="EMBL" id="KAI4540023.1"/>
    </source>
</evidence>
<evidence type="ECO:0000256" key="13">
    <source>
        <dbReference type="SAM" id="Coils"/>
    </source>
</evidence>
<evidence type="ECO:0000256" key="8">
    <source>
        <dbReference type="ARBA" id="ARBA00023278"/>
    </source>
</evidence>
<evidence type="ECO:0000256" key="6">
    <source>
        <dbReference type="ARBA" id="ARBA00023119"/>
    </source>
</evidence>
<evidence type="ECO:0000256" key="9">
    <source>
        <dbReference type="ARBA" id="ARBA00049648"/>
    </source>
</evidence>
<feature type="domain" description="Thrombospondin-like N-terminal" evidence="16">
    <location>
        <begin position="50"/>
        <end position="244"/>
    </location>
</feature>
<dbReference type="SUPFAM" id="SSF49899">
    <property type="entry name" value="Concanavalin A-like lectins/glucanases"/>
    <property type="match status" value="1"/>
</dbReference>
<evidence type="ECO:0000256" key="14">
    <source>
        <dbReference type="SAM" id="MobiDB-lite"/>
    </source>
</evidence>
<evidence type="ECO:0000256" key="10">
    <source>
        <dbReference type="ARBA" id="ARBA00054091"/>
    </source>
</evidence>
<feature type="coiled-coil region" evidence="13">
    <location>
        <begin position="411"/>
        <end position="438"/>
    </location>
</feature>
<proteinExistence type="inferred from homology"/>
<feature type="compositionally biased region" description="Pro residues" evidence="14">
    <location>
        <begin position="720"/>
        <end position="730"/>
    </location>
</feature>
<reference evidence="17" key="1">
    <citation type="submission" date="2022-03" db="EMBL/GenBank/DDBJ databases">
        <title>Genomic analyses of argali, domestic sheep and their hybrids provide insights into chromosomal evolution, heterosis and genetic basis of agronomic traits.</title>
        <authorList>
            <person name="Li M."/>
        </authorList>
    </citation>
    <scope>NUCLEOTIDE SEQUENCE</scope>
    <source>
        <strain evidence="17">CAU-MHL-2022a</strain>
        <tissue evidence="17">Skin</tissue>
    </source>
</reference>
<keyword evidence="8" id="KW-0379">Hydroxylation</keyword>
<evidence type="ECO:0000256" key="2">
    <source>
        <dbReference type="ARBA" id="ARBA00022525"/>
    </source>
</evidence>
<dbReference type="EMBL" id="JAKZEL010000010">
    <property type="protein sequence ID" value="KAI4540023.1"/>
    <property type="molecule type" value="Genomic_DNA"/>
</dbReference>
<dbReference type="InterPro" id="IPR013320">
    <property type="entry name" value="ConA-like_dom_sf"/>
</dbReference>
<dbReference type="InterPro" id="IPR048287">
    <property type="entry name" value="TSPN-like_N"/>
</dbReference>
<feature type="compositionally biased region" description="Low complexity" evidence="14">
    <location>
        <begin position="566"/>
        <end position="592"/>
    </location>
</feature>
<sequence>MKSLWKIPVLFFVCSFLGTWASVTVKRRPRFPVNSNSNGENELCPKVRIGQDDLPGFDLISQFQIDKAASRRAIQRVVGSTALQVAYKLGNNVDFRIPTRHLYPSGLPEEYSFLTTFRMTGSTLEKHWSIWQIQDSSGKEQVGVKINGQTKSVSFSYKGLDGSLQTAAFSNLPSLFDSQWHKIMIGVERRSATLFVDCNMIESLPIKPRGQIDVDGFAVLGKLVDNPQVSVPFELQWMLIHCDPLRPRRETCHELPARITTIDQRGPPGEQGPPGPPGPPGVPGIDGIDGPPGEPGKPGAPGKPGTPGADGLTGPDGSPGSVGPRGQKFAYLLTHAKKAKYNGAIFIFRENLVCQDLVDFQAVVSLDLLVLLGEQDSLESLAVLDRLATLGKEDHRDPLAPRDPVEQLAFMMEIHWVIKELKERLVNLEDKVTSFCDDIKAYVLRLKECASLSVYFSRELKGARGLDGDPGPQGLPGAPGDQGQRGPPGEIGPKGERGPQGSPGIPGLPGPKGDTGLPGVDGRDGIPGMPGTKGIPGIPGAKGVAGEKGNTGAPGKPGQLGNSGKPGRQGPPGEVGPRGPRGLSGSRGEVGPVGPPGPPGKLGVVGEPGPKGEQVKTSECLNELTFPRETAGNPGEPGVRGPEGSRGLPGEEGPRGPPGPRGVQGEQGATGLPGIQGPPGRAPTDQHIKQVCMRVIQEHFAQMAASLKRPDSGASGLPGRPGPPGPPGPPGENGFPGQMGLRGLPGMKGPPGALGVRGPKGDPGPASYGRNGRDGERGPPGAAGIPGVPGPPGPPGPPGFCEPASCTMQAGHTHSGGTALTGAHYTGATESFQ</sequence>
<keyword evidence="2" id="KW-0964">Secreted</keyword>
<feature type="compositionally biased region" description="Pro residues" evidence="14">
    <location>
        <begin position="788"/>
        <end position="800"/>
    </location>
</feature>
<feature type="compositionally biased region" description="Pro residues" evidence="14">
    <location>
        <begin position="270"/>
        <end position="282"/>
    </location>
</feature>